<dbReference type="RefSeq" id="WP_379046883.1">
    <property type="nucleotide sequence ID" value="NZ_JBHULZ010000041.1"/>
</dbReference>
<gene>
    <name evidence="2" type="ORF">ACFSQ0_08430</name>
</gene>
<evidence type="ECO:0000259" key="1">
    <source>
        <dbReference type="Pfam" id="PF22322"/>
    </source>
</evidence>
<protein>
    <submittedName>
        <fullName evidence="2">DUF6973 domain-containing protein</fullName>
    </submittedName>
</protein>
<organism evidence="2 3">
    <name type="scientific">Mesonia sediminis</name>
    <dbReference type="NCBI Taxonomy" id="1703946"/>
    <lineage>
        <taxon>Bacteria</taxon>
        <taxon>Pseudomonadati</taxon>
        <taxon>Bacteroidota</taxon>
        <taxon>Flavobacteriia</taxon>
        <taxon>Flavobacteriales</taxon>
        <taxon>Flavobacteriaceae</taxon>
        <taxon>Mesonia</taxon>
    </lineage>
</organism>
<proteinExistence type="predicted"/>
<reference evidence="3" key="1">
    <citation type="journal article" date="2019" name="Int. J. Syst. Evol. Microbiol.">
        <title>The Global Catalogue of Microorganisms (GCM) 10K type strain sequencing project: providing services to taxonomists for standard genome sequencing and annotation.</title>
        <authorList>
            <consortium name="The Broad Institute Genomics Platform"/>
            <consortium name="The Broad Institute Genome Sequencing Center for Infectious Disease"/>
            <person name="Wu L."/>
            <person name="Ma J."/>
        </authorList>
    </citation>
    <scope>NUCLEOTIDE SEQUENCE [LARGE SCALE GENOMIC DNA]</scope>
    <source>
        <strain evidence="3">KCTC 42255</strain>
    </source>
</reference>
<accession>A0ABW5SFB3</accession>
<evidence type="ECO:0000313" key="2">
    <source>
        <dbReference type="EMBL" id="MFD2698014.1"/>
    </source>
</evidence>
<name>A0ABW5SFB3_9FLAO</name>
<sequence length="140" mass="16132">MHPFYIIPTYRATQLAIHLAQARFGNEHHLNTPANAFRHALWSFLIAQKVYKKNKNVSKAVNWAKTITDLHEQIAPNKPLEKAMDLHNNSIGLRLFEANYTTNTTDQLLKLLNRETDQAVKITKAADIEINKNRLVFLEN</sequence>
<dbReference type="Pfam" id="PF22322">
    <property type="entry name" value="DUF6973"/>
    <property type="match status" value="1"/>
</dbReference>
<evidence type="ECO:0000313" key="3">
    <source>
        <dbReference type="Proteomes" id="UP001597357"/>
    </source>
</evidence>
<dbReference type="Proteomes" id="UP001597357">
    <property type="component" value="Unassembled WGS sequence"/>
</dbReference>
<dbReference type="EMBL" id="JBHULZ010000041">
    <property type="protein sequence ID" value="MFD2698014.1"/>
    <property type="molecule type" value="Genomic_DNA"/>
</dbReference>
<keyword evidence="3" id="KW-1185">Reference proteome</keyword>
<dbReference type="InterPro" id="IPR054246">
    <property type="entry name" value="DUF6973"/>
</dbReference>
<comment type="caution">
    <text evidence="2">The sequence shown here is derived from an EMBL/GenBank/DDBJ whole genome shotgun (WGS) entry which is preliminary data.</text>
</comment>
<feature type="domain" description="DUF6973" evidence="1">
    <location>
        <begin position="2"/>
        <end position="119"/>
    </location>
</feature>